<protein>
    <submittedName>
        <fullName evidence="1">Hemagglutinin/adhesin repeat-containing protein</fullName>
    </submittedName>
</protein>
<dbReference type="AlphaFoldDB" id="A0A0T9R4G9"/>
<keyword evidence="2" id="KW-1185">Reference proteome</keyword>
<name>A0A0T9R4G9_9GAMM</name>
<dbReference type="Proteomes" id="UP000041882">
    <property type="component" value="Unassembled WGS sequence"/>
</dbReference>
<reference evidence="2" key="1">
    <citation type="submission" date="2015-03" db="EMBL/GenBank/DDBJ databases">
        <authorList>
            <consortium name="Pathogen Informatics"/>
            <person name="Murphy D."/>
        </authorList>
    </citation>
    <scope>NUCLEOTIDE SEQUENCE [LARGE SCALE GENOMIC DNA]</scope>
    <source>
        <strain evidence="2">IP6945</strain>
    </source>
</reference>
<organism evidence="1 2">
    <name type="scientific">Yersinia thracica</name>
    <dbReference type="NCBI Taxonomy" id="2890319"/>
    <lineage>
        <taxon>Bacteria</taxon>
        <taxon>Pseudomonadati</taxon>
        <taxon>Pseudomonadota</taxon>
        <taxon>Gammaproteobacteria</taxon>
        <taxon>Enterobacterales</taxon>
        <taxon>Yersiniaceae</taxon>
        <taxon>Yersinia</taxon>
    </lineage>
</organism>
<evidence type="ECO:0000313" key="1">
    <source>
        <dbReference type="EMBL" id="CNI41749.1"/>
    </source>
</evidence>
<dbReference type="KEGG" id="ykr:CH54_1919"/>
<evidence type="ECO:0000313" key="2">
    <source>
        <dbReference type="Proteomes" id="UP000041882"/>
    </source>
</evidence>
<proteinExistence type="predicted"/>
<gene>
    <name evidence="1" type="ORF">ERS008472_04074</name>
</gene>
<sequence>MENNNFNFGKGISQALLGAFMFQNGASPDEIIVILVNNA</sequence>
<dbReference type="EMBL" id="CQAW01000043">
    <property type="protein sequence ID" value="CNI41749.1"/>
    <property type="molecule type" value="Genomic_DNA"/>
</dbReference>
<accession>A0A0T9R4G9</accession>
<dbReference type="PATRIC" id="fig|28152.8.peg.1991"/>